<feature type="non-terminal residue" evidence="5">
    <location>
        <position position="1068"/>
    </location>
</feature>
<name>A0AA38F8N3_TAXCH</name>
<feature type="region of interest" description="Disordered" evidence="4">
    <location>
        <begin position="847"/>
        <end position="868"/>
    </location>
</feature>
<reference evidence="5 6" key="1">
    <citation type="journal article" date="2021" name="Nat. Plants">
        <title>The Taxus genome provides insights into paclitaxel biosynthesis.</title>
        <authorList>
            <person name="Xiong X."/>
            <person name="Gou J."/>
            <person name="Liao Q."/>
            <person name="Li Y."/>
            <person name="Zhou Q."/>
            <person name="Bi G."/>
            <person name="Li C."/>
            <person name="Du R."/>
            <person name="Wang X."/>
            <person name="Sun T."/>
            <person name="Guo L."/>
            <person name="Liang H."/>
            <person name="Lu P."/>
            <person name="Wu Y."/>
            <person name="Zhang Z."/>
            <person name="Ro D.K."/>
            <person name="Shang Y."/>
            <person name="Huang S."/>
            <person name="Yan J."/>
        </authorList>
    </citation>
    <scope>NUCLEOTIDE SEQUENCE [LARGE SCALE GENOMIC DNA]</scope>
    <source>
        <strain evidence="5">Ta-2019</strain>
    </source>
</reference>
<sequence>MLPEELEGGASKDSVFTSYWCGSEKSAVCFASGYKDKKGRRVNSKVRMDRRNWLWKKKSLEKIVLTSEQADTLSTQRASEEQDVKVNEPACSDETTNALVLSNIVKDLNGRLAAAIAESTAKDDLVKQHAKVAEEAVSGWEKAREETVYLKQELDAALQQKVAAEDRVSHLDGALKECMRQLRHVREEQEQTIHDVVMKKARELDIIQAELEGKLAETNQRLLEKGAENSALHDSLQEGMRSLEEVRESKARTDADVRLLQIKLSSLDEENAAVKYELRVLEKELEIRNEEKEYNRKSADAANRQHLESIKKITKLETECQRLRVLVRKKLPGPAAVAQMKMEVDTLSKDTAEWKRKRLHARKGGFPGGSVSEDQFQDGAQENSIKQIQFLSERMFSMEEETEILKETLAKRNSELQVSRVMCARTASKLSKVESQLDALCREHGVSRINGTAIDGHVELSKYISMTSEPSLASISEDGGNEDEASCAESWASALISELAHFKKEKPSMAKNKALESPDFDLMNDFIEMERLATVSSGKIEDSPTFSGKTKELSGIYTELKTNQDSNALPMMDEKVPSEETPTKQDNGVLVTDKHMEQDQHSSSFESRMPVNELALSSTREILHMILDAHAKGKNMDEVLENVKAAITSSQHLGTEQIGKIKEKLTCLKVLSTRGLENGSLHEFISGQLSPRSPSEENSSEDEMGPFSCSKHNKEALIDSKLNACIHKILELIEGFVHSSSVEHVHSESMPLNSSGSQIVQNSIAVPGYTMRVLQWQNSELDSLIQSLVKVCSDLLQGKADIVEFVEKISFALDWIVNHFFSLQDVSSMRAIIKKQLAWDDELLSGSESEAQGADSPTLGQRKSKKIEKGHYENESLTSTLATGASESNSISNAFNKLEKAHKLISEKEILEHQLNEENSELKEELAILQSEKQELEGMLQLANKNFEAVKSQLLRSEQKIEELHRELTAFKESKQSLENDRENHISLNEELEFQLKAARADLNQFQEKFTSLQVELEEKGSCFQELEATCLDLQLQLESGGKHDPSRGEKTALLQDLTAEKQMQLKK</sequence>
<comment type="caution">
    <text evidence="5">The sequence shown here is derived from an EMBL/GenBank/DDBJ whole genome shotgun (WGS) entry which is preliminary data.</text>
</comment>
<dbReference type="InterPro" id="IPR008587">
    <property type="entry name" value="FPP_plant"/>
</dbReference>
<accession>A0AA38F8N3</accession>
<dbReference type="AlphaFoldDB" id="A0AA38F8N3"/>
<evidence type="ECO:0000256" key="3">
    <source>
        <dbReference type="SAM" id="Coils"/>
    </source>
</evidence>
<dbReference type="PANTHER" id="PTHR31580:SF22">
    <property type="entry name" value="FILAMENT-LIKE PLANT PROTEIN 7"/>
    <property type="match status" value="1"/>
</dbReference>
<evidence type="ECO:0000313" key="5">
    <source>
        <dbReference type="EMBL" id="KAH9292482.1"/>
    </source>
</evidence>
<dbReference type="EMBL" id="JAHRHJ020003126">
    <property type="protein sequence ID" value="KAH9292482.1"/>
    <property type="molecule type" value="Genomic_DNA"/>
</dbReference>
<feature type="region of interest" description="Disordered" evidence="4">
    <location>
        <begin position="683"/>
        <end position="708"/>
    </location>
</feature>
<evidence type="ECO:0000313" key="6">
    <source>
        <dbReference type="Proteomes" id="UP000824469"/>
    </source>
</evidence>
<feature type="coiled-coil region" evidence="3">
    <location>
        <begin position="264"/>
        <end position="300"/>
    </location>
</feature>
<evidence type="ECO:0000256" key="4">
    <source>
        <dbReference type="SAM" id="MobiDB-lite"/>
    </source>
</evidence>
<proteinExistence type="inferred from homology"/>
<protein>
    <recommendedName>
        <fullName evidence="7">Filament-like plant protein 7</fullName>
    </recommendedName>
</protein>
<evidence type="ECO:0008006" key="7">
    <source>
        <dbReference type="Google" id="ProtNLM"/>
    </source>
</evidence>
<dbReference type="PANTHER" id="PTHR31580">
    <property type="entry name" value="FILAMENT-LIKE PLANT PROTEIN 4"/>
    <property type="match status" value="1"/>
</dbReference>
<dbReference type="Proteomes" id="UP000824469">
    <property type="component" value="Unassembled WGS sequence"/>
</dbReference>
<dbReference type="OMA" id="CVEKDAI"/>
<comment type="similarity">
    <text evidence="1">Belongs to the FPP family.</text>
</comment>
<gene>
    <name evidence="5" type="ORF">KI387_042331</name>
</gene>
<dbReference type="Pfam" id="PF05911">
    <property type="entry name" value="FPP"/>
    <property type="match status" value="1"/>
</dbReference>
<keyword evidence="6" id="KW-1185">Reference proteome</keyword>
<organism evidence="5 6">
    <name type="scientific">Taxus chinensis</name>
    <name type="common">Chinese yew</name>
    <name type="synonym">Taxus wallichiana var. chinensis</name>
    <dbReference type="NCBI Taxonomy" id="29808"/>
    <lineage>
        <taxon>Eukaryota</taxon>
        <taxon>Viridiplantae</taxon>
        <taxon>Streptophyta</taxon>
        <taxon>Embryophyta</taxon>
        <taxon>Tracheophyta</taxon>
        <taxon>Spermatophyta</taxon>
        <taxon>Pinopsida</taxon>
        <taxon>Pinidae</taxon>
        <taxon>Conifers II</taxon>
        <taxon>Cupressales</taxon>
        <taxon>Taxaceae</taxon>
        <taxon>Taxus</taxon>
    </lineage>
</organism>
<feature type="coiled-coil region" evidence="3">
    <location>
        <begin position="901"/>
        <end position="1016"/>
    </location>
</feature>
<evidence type="ECO:0000256" key="2">
    <source>
        <dbReference type="ARBA" id="ARBA00023054"/>
    </source>
</evidence>
<evidence type="ECO:0000256" key="1">
    <source>
        <dbReference type="ARBA" id="ARBA00005921"/>
    </source>
</evidence>
<keyword evidence="2 3" id="KW-0175">Coiled coil</keyword>